<dbReference type="GO" id="GO:0016788">
    <property type="term" value="F:hydrolase activity, acting on ester bonds"/>
    <property type="evidence" value="ECO:0007669"/>
    <property type="project" value="InterPro"/>
</dbReference>
<dbReference type="InterPro" id="IPR050592">
    <property type="entry name" value="GDSL_lipolytic_enzyme"/>
</dbReference>
<keyword evidence="2" id="KW-0732">Signal</keyword>
<name>A0AAE1UUD9_9SOLA</name>
<keyword evidence="3" id="KW-0472">Membrane</keyword>
<dbReference type="CDD" id="cd01837">
    <property type="entry name" value="SGNH_plant_lipase_like"/>
    <property type="match status" value="1"/>
</dbReference>
<dbReference type="PANTHER" id="PTHR45642:SF139">
    <property type="entry name" value="SGNH HYDROLASE-TYPE ESTERASE DOMAIN-CONTAINING PROTEIN"/>
    <property type="match status" value="1"/>
</dbReference>
<dbReference type="EMBL" id="JAVYJV010000020">
    <property type="protein sequence ID" value="KAK4343582.1"/>
    <property type="molecule type" value="Genomic_DNA"/>
</dbReference>
<dbReference type="InterPro" id="IPR035669">
    <property type="entry name" value="SGNH_plant_lipase-like"/>
</dbReference>
<comment type="similarity">
    <text evidence="1">Belongs to the 'GDSL' lipolytic enzyme family.</text>
</comment>
<feature type="transmembrane region" description="Helical" evidence="3">
    <location>
        <begin position="22"/>
        <end position="41"/>
    </location>
</feature>
<dbReference type="InterPro" id="IPR036514">
    <property type="entry name" value="SGNH_hydro_sf"/>
</dbReference>
<dbReference type="Gene3D" id="3.40.50.1110">
    <property type="entry name" value="SGNH hydrolase"/>
    <property type="match status" value="1"/>
</dbReference>
<accession>A0AAE1UUD9</accession>
<gene>
    <name evidence="4" type="ORF">RND71_036676</name>
</gene>
<comment type="caution">
    <text evidence="4">The sequence shown here is derived from an EMBL/GenBank/DDBJ whole genome shotgun (WGS) entry which is preliminary data.</text>
</comment>
<keyword evidence="3" id="KW-1133">Transmembrane helix</keyword>
<evidence type="ECO:0000256" key="2">
    <source>
        <dbReference type="ARBA" id="ARBA00022729"/>
    </source>
</evidence>
<keyword evidence="5" id="KW-1185">Reference proteome</keyword>
<protein>
    <submittedName>
        <fullName evidence="4">Uncharacterized protein</fullName>
    </submittedName>
</protein>
<dbReference type="InterPro" id="IPR001087">
    <property type="entry name" value="GDSL"/>
</dbReference>
<evidence type="ECO:0000313" key="4">
    <source>
        <dbReference type="EMBL" id="KAK4343582.1"/>
    </source>
</evidence>
<dbReference type="PANTHER" id="PTHR45642">
    <property type="entry name" value="GDSL ESTERASE/LIPASE EXL3"/>
    <property type="match status" value="1"/>
</dbReference>
<evidence type="ECO:0000313" key="5">
    <source>
        <dbReference type="Proteomes" id="UP001291623"/>
    </source>
</evidence>
<keyword evidence="3" id="KW-0812">Transmembrane</keyword>
<dbReference type="Proteomes" id="UP001291623">
    <property type="component" value="Unassembled WGS sequence"/>
</dbReference>
<sequence length="378" mass="42090">MNFHFLIVYLAKQRQLKMQAKTTLFSPLIVFFNIIFFLPPLTNASSSNITAIFAFGDSVFDPGNNNDLSTLVRANHRPYGKDFPGHVPTGRFCNGKLTTDILASQLGIKQVIPAYLDPKVSDNDLLTGVSFASGGSGLDELTAKENNVLSIENQLNYFEQALKRMQNVVGKTEVKNIVEKALFMIATGTNDVTNNFYTFPTRGYLSLSGYHDFQLNSLEDFVNDLYKMGARRIAVTGLPPVGCLPVQMTINSLLPSFHMLQRVCVKKQNLDSQAYNNKLQALISRLQDTLSGSTLVYMDVYNPLLNLINNPSAYGYDRIHEGCCGTGSIEMGPLCNGFDPTCMNSSRYIFWDAVHPTQTTNEHLVHNFLQTLLPQLVD</sequence>
<reference evidence="4" key="1">
    <citation type="submission" date="2023-12" db="EMBL/GenBank/DDBJ databases">
        <title>Genome assembly of Anisodus tanguticus.</title>
        <authorList>
            <person name="Wang Y.-J."/>
        </authorList>
    </citation>
    <scope>NUCLEOTIDE SEQUENCE</scope>
    <source>
        <strain evidence="4">KB-2021</strain>
        <tissue evidence="4">Leaf</tissue>
    </source>
</reference>
<dbReference type="AlphaFoldDB" id="A0AAE1UUD9"/>
<evidence type="ECO:0000256" key="3">
    <source>
        <dbReference type="SAM" id="Phobius"/>
    </source>
</evidence>
<proteinExistence type="inferred from homology"/>
<organism evidence="4 5">
    <name type="scientific">Anisodus tanguticus</name>
    <dbReference type="NCBI Taxonomy" id="243964"/>
    <lineage>
        <taxon>Eukaryota</taxon>
        <taxon>Viridiplantae</taxon>
        <taxon>Streptophyta</taxon>
        <taxon>Embryophyta</taxon>
        <taxon>Tracheophyta</taxon>
        <taxon>Spermatophyta</taxon>
        <taxon>Magnoliopsida</taxon>
        <taxon>eudicotyledons</taxon>
        <taxon>Gunneridae</taxon>
        <taxon>Pentapetalae</taxon>
        <taxon>asterids</taxon>
        <taxon>lamiids</taxon>
        <taxon>Solanales</taxon>
        <taxon>Solanaceae</taxon>
        <taxon>Solanoideae</taxon>
        <taxon>Hyoscyameae</taxon>
        <taxon>Anisodus</taxon>
    </lineage>
</organism>
<evidence type="ECO:0000256" key="1">
    <source>
        <dbReference type="ARBA" id="ARBA00008668"/>
    </source>
</evidence>
<dbReference type="SUPFAM" id="SSF52266">
    <property type="entry name" value="SGNH hydrolase"/>
    <property type="match status" value="1"/>
</dbReference>
<dbReference type="FunFam" id="3.40.50.1110:FF:000003">
    <property type="entry name" value="GDSL esterase/lipase APG"/>
    <property type="match status" value="1"/>
</dbReference>
<dbReference type="Pfam" id="PF00657">
    <property type="entry name" value="Lipase_GDSL"/>
    <property type="match status" value="1"/>
</dbReference>